<dbReference type="Proteomes" id="UP001244341">
    <property type="component" value="Chromosome 6b"/>
</dbReference>
<evidence type="ECO:0000313" key="2">
    <source>
        <dbReference type="Proteomes" id="UP001244341"/>
    </source>
</evidence>
<organism evidence="1 2">
    <name type="scientific">Tetradesmus obliquus</name>
    <name type="common">Green alga</name>
    <name type="synonym">Acutodesmus obliquus</name>
    <dbReference type="NCBI Taxonomy" id="3088"/>
    <lineage>
        <taxon>Eukaryota</taxon>
        <taxon>Viridiplantae</taxon>
        <taxon>Chlorophyta</taxon>
        <taxon>core chlorophytes</taxon>
        <taxon>Chlorophyceae</taxon>
        <taxon>CS clade</taxon>
        <taxon>Sphaeropleales</taxon>
        <taxon>Scenedesmaceae</taxon>
        <taxon>Tetradesmus</taxon>
    </lineage>
</organism>
<gene>
    <name evidence="1" type="ORF">OEZ85_001630</name>
</gene>
<proteinExistence type="predicted"/>
<dbReference type="EMBL" id="CP126213">
    <property type="protein sequence ID" value="WIA14917.1"/>
    <property type="molecule type" value="Genomic_DNA"/>
</dbReference>
<protein>
    <submittedName>
        <fullName evidence="1">Uncharacterized protein</fullName>
    </submittedName>
</protein>
<keyword evidence="2" id="KW-1185">Reference proteome</keyword>
<evidence type="ECO:0000313" key="1">
    <source>
        <dbReference type="EMBL" id="WIA14917.1"/>
    </source>
</evidence>
<sequence>MSDWVFGLVFAPLENVRADKAASDSLQGPSSLMSLGLIMRNALELLRGMSISIEAGVLTVAVFSLVEWFTVGGGEGQ</sequence>
<reference evidence="1 2" key="1">
    <citation type="submission" date="2023-05" db="EMBL/GenBank/DDBJ databases">
        <title>A 100% complete, gapless, phased diploid assembly of the Scenedesmus obliquus UTEX 3031 genome.</title>
        <authorList>
            <person name="Biondi T.C."/>
            <person name="Hanschen E.R."/>
            <person name="Kwon T."/>
            <person name="Eng W."/>
            <person name="Kruse C.P.S."/>
            <person name="Koehler S.I."/>
            <person name="Kunde Y."/>
            <person name="Gleasner C.D."/>
            <person name="You Mak K.T."/>
            <person name="Polle J."/>
            <person name="Hovde B.T."/>
            <person name="Starkenburg S.R."/>
        </authorList>
    </citation>
    <scope>NUCLEOTIDE SEQUENCE [LARGE SCALE GENOMIC DNA]</scope>
    <source>
        <strain evidence="1 2">DOE0152z</strain>
    </source>
</reference>
<accession>A0ABY8U0E6</accession>
<name>A0ABY8U0E6_TETOB</name>